<dbReference type="AlphaFoldDB" id="A0A024H9K4"/>
<dbReference type="FunFam" id="1.20.140.10:FF:000001">
    <property type="entry name" value="Acyl-CoA dehydrogenase"/>
    <property type="match status" value="1"/>
</dbReference>
<dbReference type="InterPro" id="IPR013786">
    <property type="entry name" value="AcylCoA_DH/ox_N"/>
</dbReference>
<dbReference type="Pfam" id="PF02770">
    <property type="entry name" value="Acyl-CoA_dh_M"/>
    <property type="match status" value="1"/>
</dbReference>
<dbReference type="EC" id="1.3.99.-" evidence="10"/>
<feature type="domain" description="Acyl-CoA oxidase/dehydrogenase middle" evidence="8">
    <location>
        <begin position="121"/>
        <end position="220"/>
    </location>
</feature>
<accession>A0A024H9K4</accession>
<dbReference type="PROSITE" id="PS00072">
    <property type="entry name" value="ACYL_COA_DH_1"/>
    <property type="match status" value="1"/>
</dbReference>
<dbReference type="GO" id="GO:0050660">
    <property type="term" value="F:flavin adenine dinucleotide binding"/>
    <property type="evidence" value="ECO:0007669"/>
    <property type="project" value="InterPro"/>
</dbReference>
<dbReference type="Gene3D" id="1.10.540.10">
    <property type="entry name" value="Acyl-CoA dehydrogenase/oxidase, N-terminal domain"/>
    <property type="match status" value="1"/>
</dbReference>
<dbReference type="InterPro" id="IPR036250">
    <property type="entry name" value="AcylCo_DH-like_C"/>
</dbReference>
<keyword evidence="4 6" id="KW-0274">FAD</keyword>
<proteinExistence type="inferred from homology"/>
<feature type="domain" description="Acyl-CoA dehydrogenase/oxidase C-terminal" evidence="7">
    <location>
        <begin position="232"/>
        <end position="380"/>
    </location>
</feature>
<gene>
    <name evidence="10" type="primary">acdA</name>
    <name evidence="10" type="ORF">PKB_0121</name>
</gene>
<dbReference type="eggNOG" id="COG1960">
    <property type="taxonomic scope" value="Bacteria"/>
</dbReference>
<dbReference type="InterPro" id="IPR037069">
    <property type="entry name" value="AcylCoA_DH/ox_N_sf"/>
</dbReference>
<dbReference type="Gene3D" id="1.20.140.10">
    <property type="entry name" value="Butyryl-CoA Dehydrogenase, subunit A, domain 3"/>
    <property type="match status" value="1"/>
</dbReference>
<reference evidence="10 11" key="2">
    <citation type="submission" date="2014-05" db="EMBL/GenBank/DDBJ databases">
        <title>Genome sequence of the 3-chlorobenzoate degrading bacterium Pseudomonas knackmussii B13 shows multiple evidence for horizontal gene transfer.</title>
        <authorList>
            <person name="Miyazaki R."/>
            <person name="Bertelli C."/>
            <person name="Falquet L."/>
            <person name="Robinson-Rechavi M."/>
            <person name="Gharib W."/>
            <person name="Roy S."/>
            <person name="Van der Meer J.R."/>
        </authorList>
    </citation>
    <scope>NUCLEOTIDE SEQUENCE [LARGE SCALE GENOMIC DNA]</scope>
    <source>
        <strain evidence="10 11">B13</strain>
    </source>
</reference>
<comment type="cofactor">
    <cofactor evidence="1 6">
        <name>FAD</name>
        <dbReference type="ChEBI" id="CHEBI:57692"/>
    </cofactor>
</comment>
<dbReference type="PANTHER" id="PTHR43884:SF40">
    <property type="entry name" value="ACYL-COA DEHYDROGENASE"/>
    <property type="match status" value="1"/>
</dbReference>
<dbReference type="KEGG" id="pkc:PKB_0121"/>
<sequence length="386" mass="42543">MDFKLTQEQEMLVEAVKAFVEKELLPHEEEVDRADAVSPELAAQIRGKAIAAGFYAFNMPEEVGGGGLDYLSQALVERELSKVSWALHVFVARPSKILMACKGEQIQDYLLPVVQGEKIDCFALTEPGAGSDANSIKTRAVRDGDDFVLNGAKHFISHAGHADFAIVFAVTDSYERNGKKRNAVTAFLVDKGTPGMTVRRGPRCVSNKGYHTYEIFFDDCRVPASKVLGEVDKGWEVANAWLTAGRVMVAANCVGQAQRALDLALQWSADRKQFGQAIGSYQGISFKLADMATQIRAAELMTLHTAWKMDQGSMTDGEAGMAKLFASEVLGKVADETVQIFGGMGLMDEGPVERIWRNARIERIWEGTSEIQRHIISRELLRPLLR</sequence>
<dbReference type="InterPro" id="IPR006091">
    <property type="entry name" value="Acyl-CoA_Oxase/DH_mid-dom"/>
</dbReference>
<dbReference type="PROSITE" id="PS00073">
    <property type="entry name" value="ACYL_COA_DH_2"/>
    <property type="match status" value="1"/>
</dbReference>
<dbReference type="InterPro" id="IPR046373">
    <property type="entry name" value="Acyl-CoA_Oxase/DH_mid-dom_sf"/>
</dbReference>
<comment type="similarity">
    <text evidence="2 6">Belongs to the acyl-CoA dehydrogenase family.</text>
</comment>
<dbReference type="GO" id="GO:0003995">
    <property type="term" value="F:acyl-CoA dehydrogenase activity"/>
    <property type="evidence" value="ECO:0007669"/>
    <property type="project" value="InterPro"/>
</dbReference>
<dbReference type="InterPro" id="IPR006089">
    <property type="entry name" value="Acyl-CoA_DH_CS"/>
</dbReference>
<dbReference type="PIRSF" id="PIRSF016578">
    <property type="entry name" value="HsaA"/>
    <property type="match status" value="1"/>
</dbReference>
<dbReference type="PATRIC" id="fig|1301098.3.peg.126"/>
<evidence type="ECO:0000256" key="6">
    <source>
        <dbReference type="RuleBase" id="RU362125"/>
    </source>
</evidence>
<dbReference type="STRING" id="1301098.PKB_0121"/>
<evidence type="ECO:0000256" key="1">
    <source>
        <dbReference type="ARBA" id="ARBA00001974"/>
    </source>
</evidence>
<evidence type="ECO:0000256" key="2">
    <source>
        <dbReference type="ARBA" id="ARBA00009347"/>
    </source>
</evidence>
<dbReference type="PANTHER" id="PTHR43884">
    <property type="entry name" value="ACYL-COA DEHYDROGENASE"/>
    <property type="match status" value="1"/>
</dbReference>
<dbReference type="InterPro" id="IPR009075">
    <property type="entry name" value="AcylCo_DH/oxidase_C"/>
</dbReference>
<name>A0A024H9K4_PSEKB</name>
<dbReference type="Gene3D" id="2.40.110.10">
    <property type="entry name" value="Butyryl-CoA Dehydrogenase, subunit A, domain 2"/>
    <property type="match status" value="1"/>
</dbReference>
<dbReference type="Proteomes" id="UP000025241">
    <property type="component" value="Chromosome I"/>
</dbReference>
<dbReference type="InterPro" id="IPR009100">
    <property type="entry name" value="AcylCoA_DH/oxidase_NM_dom_sf"/>
</dbReference>
<keyword evidence="11" id="KW-1185">Reference proteome</keyword>
<evidence type="ECO:0000259" key="9">
    <source>
        <dbReference type="Pfam" id="PF02771"/>
    </source>
</evidence>
<dbReference type="Pfam" id="PF00441">
    <property type="entry name" value="Acyl-CoA_dh_1"/>
    <property type="match status" value="1"/>
</dbReference>
<evidence type="ECO:0000313" key="10">
    <source>
        <dbReference type="EMBL" id="CDF81500.1"/>
    </source>
</evidence>
<dbReference type="RefSeq" id="WP_043248142.1">
    <property type="nucleotide sequence ID" value="NZ_HG322950.1"/>
</dbReference>
<reference evidence="10 11" key="1">
    <citation type="submission" date="2013-03" db="EMBL/GenBank/DDBJ databases">
        <authorList>
            <person name="Linke B."/>
        </authorList>
    </citation>
    <scope>NUCLEOTIDE SEQUENCE [LARGE SCALE GENOMIC DNA]</scope>
    <source>
        <strain evidence="10 11">B13</strain>
    </source>
</reference>
<dbReference type="OrthoDB" id="9770681at2"/>
<keyword evidence="5 6" id="KW-0560">Oxidoreductase</keyword>
<dbReference type="SUPFAM" id="SSF56645">
    <property type="entry name" value="Acyl-CoA dehydrogenase NM domain-like"/>
    <property type="match status" value="1"/>
</dbReference>
<evidence type="ECO:0000313" key="11">
    <source>
        <dbReference type="Proteomes" id="UP000025241"/>
    </source>
</evidence>
<dbReference type="FunFam" id="2.40.110.10:FF:000002">
    <property type="entry name" value="Acyl-CoA dehydrogenase fadE12"/>
    <property type="match status" value="1"/>
</dbReference>
<dbReference type="EMBL" id="HG322950">
    <property type="protein sequence ID" value="CDF81500.1"/>
    <property type="molecule type" value="Genomic_DNA"/>
</dbReference>
<evidence type="ECO:0000259" key="7">
    <source>
        <dbReference type="Pfam" id="PF00441"/>
    </source>
</evidence>
<evidence type="ECO:0000259" key="8">
    <source>
        <dbReference type="Pfam" id="PF02770"/>
    </source>
</evidence>
<keyword evidence="3 6" id="KW-0285">Flavoprotein</keyword>
<feature type="domain" description="Acyl-CoA dehydrogenase/oxidase N-terminal" evidence="9">
    <location>
        <begin position="6"/>
        <end position="117"/>
    </location>
</feature>
<dbReference type="HOGENOM" id="CLU_018204_0_2_6"/>
<evidence type="ECO:0000256" key="5">
    <source>
        <dbReference type="ARBA" id="ARBA00023002"/>
    </source>
</evidence>
<dbReference type="SUPFAM" id="SSF47203">
    <property type="entry name" value="Acyl-CoA dehydrogenase C-terminal domain-like"/>
    <property type="match status" value="1"/>
</dbReference>
<dbReference type="Pfam" id="PF02771">
    <property type="entry name" value="Acyl-CoA_dh_N"/>
    <property type="match status" value="1"/>
</dbReference>
<protein>
    <submittedName>
        <fullName evidence="10">Acyl-CoA dehydrogenase</fullName>
        <ecNumber evidence="10">1.3.99.-</ecNumber>
    </submittedName>
</protein>
<evidence type="ECO:0000256" key="3">
    <source>
        <dbReference type="ARBA" id="ARBA00022630"/>
    </source>
</evidence>
<evidence type="ECO:0000256" key="4">
    <source>
        <dbReference type="ARBA" id="ARBA00022827"/>
    </source>
</evidence>
<organism evidence="10 11">
    <name type="scientific">Pseudomonas knackmussii (strain DSM 6978 / CCUG 54928 / LMG 23759 / B13)</name>
    <dbReference type="NCBI Taxonomy" id="1301098"/>
    <lineage>
        <taxon>Bacteria</taxon>
        <taxon>Pseudomonadati</taxon>
        <taxon>Pseudomonadota</taxon>
        <taxon>Gammaproteobacteria</taxon>
        <taxon>Pseudomonadales</taxon>
        <taxon>Pseudomonadaceae</taxon>
        <taxon>Pseudomonas</taxon>
    </lineage>
</organism>